<dbReference type="InterPro" id="IPR047222">
    <property type="entry name" value="KaiC_C"/>
</dbReference>
<dbReference type="InterPro" id="IPR051347">
    <property type="entry name" value="Circadian_clock_KaiC-rel"/>
</dbReference>
<evidence type="ECO:0000313" key="9">
    <source>
        <dbReference type="Proteomes" id="UP001304461"/>
    </source>
</evidence>
<keyword evidence="6" id="KW-0547">Nucleotide-binding</keyword>
<keyword evidence="2 6" id="KW-0808">Transferase</keyword>
<feature type="binding site" evidence="6">
    <location>
        <position position="291"/>
    </location>
    <ligand>
        <name>ATP</name>
        <dbReference type="ChEBI" id="CHEBI:30616"/>
        <label>2</label>
        <note>ligand shared between homodimeric partners</note>
    </ligand>
</feature>
<sequence>MPDPNDHDAAANRMQMQKLPTGIEGFDDICHGGLPIGRSTLISGTSGTGKTVFSLNFLCNGIRQFNEHGIFVTFEESPLDILRNASSFGWNLQEMVEQNKLFVLDASPDPDGQEVSGSFDLSGLIERIHYAIRKYKARRVAIDSITAVFQQYDAISVVRREIFRLIARLKEIGVTTVMTTERVDEYGAIARYGVEEFVSDNVVILRNVLEGERRRRTVEVLKLRGTTHMKGEFPFTMGSHGISVFPLGAMRLTQRSSNVRLSSGVPRLDEMCGGGFFKDSIILATGATGTGKTLLVSKFVEDACRSKERAILFAYEESRSQLLRNATSWGIDFEQMEQDGLLKIICAYPESTGLEDHLQIIKTEISQFKPSRMAIDSLSALARGVSHNAFRQFVIGVTGYAKQEEIAGFFTNTSEEFMGSHSITDSHISTITDTILLLQYVEIRGEMARALNVFKMRGSWHDKGIREFVITGNGPEIKDSFANFERIISGVPHRITTDERADLGRIMRSMDGES</sequence>
<feature type="binding site" evidence="6">
    <location>
        <position position="49"/>
    </location>
    <ligand>
        <name>ATP</name>
        <dbReference type="ChEBI" id="CHEBI:30616"/>
        <label>1</label>
        <note>ligand shared between homodimeric partners</note>
    </ligand>
</feature>
<keyword evidence="1 6" id="KW-0597">Phosphoprotein</keyword>
<dbReference type="EC" id="2.7.11.1" evidence="6"/>
<keyword evidence="5 6" id="KW-0378">Hydrolase</keyword>
<dbReference type="CDD" id="cd19484">
    <property type="entry name" value="KaiC_C"/>
    <property type="match status" value="1"/>
</dbReference>
<comment type="similarity">
    <text evidence="6">Belongs to the KaiC family.</text>
</comment>
<feature type="binding site" evidence="6">
    <location>
        <position position="449"/>
    </location>
    <ligand>
        <name>ATP</name>
        <dbReference type="ChEBI" id="CHEBI:30616"/>
        <label>2</label>
        <note>ligand shared between homodimeric partners</note>
    </ligand>
</feature>
<dbReference type="InterPro" id="IPR047221">
    <property type="entry name" value="KaiC_N"/>
</dbReference>
<feature type="binding site" evidence="6">
    <location>
        <position position="51"/>
    </location>
    <ligand>
        <name>ATP</name>
        <dbReference type="ChEBI" id="CHEBI:30616"/>
        <label>1</label>
        <note>ligand shared between homodimeric partners</note>
    </ligand>
</feature>
<feature type="binding site" evidence="6">
    <location>
        <position position="455"/>
    </location>
    <ligand>
        <name>ATP</name>
        <dbReference type="ChEBI" id="CHEBI:30616"/>
        <label>2</label>
        <note>ligand shared between homodimeric partners</note>
    </ligand>
</feature>
<dbReference type="PANTHER" id="PTHR42926:SF1">
    <property type="entry name" value="CIRCADIAN CLOCK OSCILLATOR PROTEIN KAIC 1"/>
    <property type="match status" value="1"/>
</dbReference>
<accession>A0ABU5RT85</accession>
<evidence type="ECO:0000256" key="3">
    <source>
        <dbReference type="ARBA" id="ARBA00022737"/>
    </source>
</evidence>
<feature type="binding site" evidence="6">
    <location>
        <position position="457"/>
    </location>
    <ligand>
        <name>ATP</name>
        <dbReference type="ChEBI" id="CHEBI:30616"/>
        <label>2</label>
        <note>ligand shared between homodimeric partners</note>
    </ligand>
</feature>
<feature type="binding site" evidence="6">
    <location>
        <position position="289"/>
    </location>
    <ligand>
        <name>ATP</name>
        <dbReference type="ChEBI" id="CHEBI:30616"/>
        <label>2</label>
        <note>ligand shared between homodimeric partners</note>
    </ligand>
</feature>
<gene>
    <name evidence="6 8" type="primary">kaiC</name>
    <name evidence="8" type="ORF">VB738_06825</name>
</gene>
<protein>
    <recommendedName>
        <fullName evidence="6">Circadian clock oscillator protein KaiC</fullName>
        <ecNumber evidence="6">2.7.11.1</ecNumber>
        <ecNumber evidence="6">3.6.4.-</ecNumber>
    </recommendedName>
</protein>
<feature type="binding site" evidence="6">
    <location>
        <position position="329"/>
    </location>
    <ligand>
        <name>ATP</name>
        <dbReference type="ChEBI" id="CHEBI:30616"/>
        <label>2</label>
        <note>ligand shared between homodimeric partners</note>
    </ligand>
</feature>
<proteinExistence type="inferred from homology"/>
<dbReference type="EC" id="3.6.4.-" evidence="6"/>
<dbReference type="SUPFAM" id="SSF52540">
    <property type="entry name" value="P-loop containing nucleoside triphosphate hydrolases"/>
    <property type="match status" value="2"/>
</dbReference>
<dbReference type="Gene3D" id="3.40.50.300">
    <property type="entry name" value="P-loop containing nucleotide triphosphate hydrolases"/>
    <property type="match status" value="2"/>
</dbReference>
<reference evidence="8 9" key="1">
    <citation type="submission" date="2023-12" db="EMBL/GenBank/DDBJ databases">
        <title>Baltic Sea Cyanobacteria.</title>
        <authorList>
            <person name="Delbaje E."/>
            <person name="Fewer D.P."/>
            <person name="Shishido T.K."/>
        </authorList>
    </citation>
    <scope>NUCLEOTIDE SEQUENCE [LARGE SCALE GENOMIC DNA]</scope>
    <source>
        <strain evidence="8 9">UHCC 0139</strain>
    </source>
</reference>
<dbReference type="HAMAP" id="MF_01836">
    <property type="entry name" value="KaiC"/>
    <property type="match status" value="1"/>
</dbReference>
<dbReference type="InterPro" id="IPR014774">
    <property type="entry name" value="KaiC-like_dom"/>
</dbReference>
<feature type="domain" description="KaiC" evidence="7">
    <location>
        <begin position="17"/>
        <end position="258"/>
    </location>
</feature>
<feature type="binding site" evidence="6">
    <location>
        <position position="290"/>
    </location>
    <ligand>
        <name>ATP</name>
        <dbReference type="ChEBI" id="CHEBI:30616"/>
        <label>2</label>
        <note>ligand shared between homodimeric partners</note>
    </ligand>
</feature>
<feature type="binding site" evidence="6">
    <location>
        <position position="293"/>
    </location>
    <ligand>
        <name>Mg(2+)</name>
        <dbReference type="ChEBI" id="CHEBI:18420"/>
        <label>2</label>
    </ligand>
</feature>
<keyword evidence="6" id="KW-0067">ATP-binding</keyword>
<feature type="binding site" evidence="6">
    <location>
        <position position="223"/>
    </location>
    <ligand>
        <name>ATP</name>
        <dbReference type="ChEBI" id="CHEBI:30616"/>
        <label>1</label>
        <note>ligand shared between homodimeric partners</note>
    </ligand>
</feature>
<evidence type="ECO:0000313" key="8">
    <source>
        <dbReference type="EMBL" id="MEA5390973.1"/>
    </source>
</evidence>
<evidence type="ECO:0000256" key="4">
    <source>
        <dbReference type="ARBA" id="ARBA00022777"/>
    </source>
</evidence>
<dbReference type="EMBL" id="JAYGHX010000003">
    <property type="protein sequence ID" value="MEA5390973.1"/>
    <property type="molecule type" value="Genomic_DNA"/>
</dbReference>
<feature type="binding site" evidence="6">
    <location>
        <position position="459"/>
    </location>
    <ligand>
        <name>ATP</name>
        <dbReference type="ChEBI" id="CHEBI:30616"/>
        <label>2</label>
        <note>ligand shared between homodimeric partners</note>
    </ligand>
</feature>
<feature type="binding site" evidence="6">
    <location>
        <position position="224"/>
    </location>
    <ligand>
        <name>ATP</name>
        <dbReference type="ChEBI" id="CHEBI:30616"/>
        <label>1</label>
        <note>ligand shared between homodimeric partners</note>
    </ligand>
</feature>
<keyword evidence="6" id="KW-0678">Repressor</keyword>
<feature type="binding site" evidence="6">
    <location>
        <position position="293"/>
    </location>
    <ligand>
        <name>ATP</name>
        <dbReference type="ChEBI" id="CHEBI:30616"/>
        <label>2</label>
        <note>ligand shared between homodimeric partners</note>
    </ligand>
</feature>
<keyword evidence="6" id="KW-0723">Serine/threonine-protein kinase</keyword>
<dbReference type="InterPro" id="IPR027417">
    <property type="entry name" value="P-loop_NTPase"/>
</dbReference>
<dbReference type="NCBIfam" id="NF006799">
    <property type="entry name" value="PRK09302.1"/>
    <property type="match status" value="1"/>
</dbReference>
<feature type="binding site" evidence="6">
    <location>
        <position position="456"/>
    </location>
    <ligand>
        <name>ATP</name>
        <dbReference type="ChEBI" id="CHEBI:30616"/>
        <label>2</label>
        <note>ligand shared between homodimeric partners</note>
    </ligand>
</feature>
<dbReference type="Proteomes" id="UP001304461">
    <property type="component" value="Unassembled WGS sequence"/>
</dbReference>
<organism evidence="8 9">
    <name type="scientific">Cyanobium gracile UHCC 0139</name>
    <dbReference type="NCBI Taxonomy" id="3110308"/>
    <lineage>
        <taxon>Bacteria</taxon>
        <taxon>Bacillati</taxon>
        <taxon>Cyanobacteriota</taxon>
        <taxon>Cyanophyceae</taxon>
        <taxon>Synechococcales</taxon>
        <taxon>Prochlorococcaceae</taxon>
        <taxon>Cyanobium</taxon>
    </lineage>
</organism>
<dbReference type="CDD" id="cd19485">
    <property type="entry name" value="KaiC-N"/>
    <property type="match status" value="1"/>
</dbReference>
<feature type="binding site" evidence="6">
    <location>
        <position position="461"/>
    </location>
    <ligand>
        <name>ATP</name>
        <dbReference type="ChEBI" id="CHEBI:30616"/>
        <label>2</label>
        <note>ligand shared between homodimeric partners</note>
    </ligand>
</feature>
<keyword evidence="6" id="KW-0090">Biological rhythms</keyword>
<keyword evidence="3 6" id="KW-0677">Repeat</keyword>
<keyword evidence="6" id="KW-0460">Magnesium</keyword>
<dbReference type="PROSITE" id="PS51146">
    <property type="entry name" value="KAIC"/>
    <property type="match status" value="2"/>
</dbReference>
<feature type="binding site" evidence="6">
    <location>
        <position position="50"/>
    </location>
    <ligand>
        <name>ATP</name>
        <dbReference type="ChEBI" id="CHEBI:30616"/>
        <label>1</label>
        <note>ligand shared between homodimeric partners</note>
    </ligand>
</feature>
<feature type="binding site" evidence="6">
    <location>
        <position position="228"/>
    </location>
    <ligand>
        <name>ATP</name>
        <dbReference type="ChEBI" id="CHEBI:30616"/>
        <label>1</label>
        <note>ligand shared between homodimeric partners</note>
    </ligand>
</feature>
<feature type="binding site" evidence="6">
    <location>
        <position position="47"/>
    </location>
    <ligand>
        <name>ATP</name>
        <dbReference type="ChEBI" id="CHEBI:30616"/>
        <label>1</label>
        <note>ligand shared between homodimeric partners</note>
    </ligand>
</feature>
<evidence type="ECO:0000256" key="5">
    <source>
        <dbReference type="ARBA" id="ARBA00022801"/>
    </source>
</evidence>
<feature type="domain" description="KaiC" evidence="7">
    <location>
        <begin position="259"/>
        <end position="491"/>
    </location>
</feature>
<feature type="modified residue" description="Phosphoserine; by autocatalysis" evidence="6">
    <location>
        <position position="429"/>
    </location>
</feature>
<feature type="binding site" evidence="6">
    <location>
        <position position="51"/>
    </location>
    <ligand>
        <name>Mg(2+)</name>
        <dbReference type="ChEBI" id="CHEBI:18420"/>
        <label>1</label>
    </ligand>
</feature>
<dbReference type="Pfam" id="PF06745">
    <property type="entry name" value="ATPase"/>
    <property type="match status" value="2"/>
</dbReference>
<feature type="modified residue" description="Phosphothreonine; by autocatalysis" evidence="6">
    <location>
        <position position="430"/>
    </location>
</feature>
<dbReference type="InterPro" id="IPR030665">
    <property type="entry name" value="KaiC"/>
</dbReference>
<evidence type="ECO:0000256" key="6">
    <source>
        <dbReference type="HAMAP-Rule" id="MF_01836"/>
    </source>
</evidence>
<keyword evidence="4 6" id="KW-0418">Kinase</keyword>
<keyword evidence="6" id="KW-0805">Transcription regulation</keyword>
<feature type="binding site" evidence="6">
    <location>
        <position position="226"/>
    </location>
    <ligand>
        <name>ATP</name>
        <dbReference type="ChEBI" id="CHEBI:30616"/>
        <label>1</label>
        <note>ligand shared between homodimeric partners</note>
    </ligand>
</feature>
<evidence type="ECO:0000256" key="2">
    <source>
        <dbReference type="ARBA" id="ARBA00022679"/>
    </source>
</evidence>
<dbReference type="PANTHER" id="PTHR42926">
    <property type="match status" value="1"/>
</dbReference>
<dbReference type="PIRSF" id="PIRSF039117">
    <property type="entry name" value="KaiC"/>
    <property type="match status" value="1"/>
</dbReference>
<feature type="binding site" evidence="6">
    <location>
        <position position="222"/>
    </location>
    <ligand>
        <name>ATP</name>
        <dbReference type="ChEBI" id="CHEBI:30616"/>
        <label>1</label>
        <note>ligand shared between homodimeric partners</note>
    </ligand>
</feature>
<feature type="binding site" evidence="6">
    <location>
        <position position="48"/>
    </location>
    <ligand>
        <name>ATP</name>
        <dbReference type="ChEBI" id="CHEBI:30616"/>
        <label>1</label>
        <note>ligand shared between homodimeric partners</note>
    </ligand>
</feature>
<comment type="caution">
    <text evidence="6">Lacks conserved residue(s) required for the propagation of feature annotation.</text>
</comment>
<name>A0ABU5RT85_9CYAN</name>
<feature type="binding site" evidence="6">
    <location>
        <position position="87"/>
    </location>
    <ligand>
        <name>ATP</name>
        <dbReference type="ChEBI" id="CHEBI:30616"/>
        <label>1</label>
        <note>ligand shared between homodimeric partners</note>
    </ligand>
</feature>
<dbReference type="NCBIfam" id="TIGR02655">
    <property type="entry name" value="circ_KaiC"/>
    <property type="match status" value="1"/>
</dbReference>
<feature type="binding site" evidence="6">
    <location>
        <position position="316"/>
    </location>
    <ligand>
        <name>Mg(2+)</name>
        <dbReference type="ChEBI" id="CHEBI:18420"/>
        <label>2</label>
    </ligand>
</feature>
<feature type="binding site" evidence="6">
    <location>
        <position position="288"/>
    </location>
    <ligand>
        <name>ATP</name>
        <dbReference type="ChEBI" id="CHEBI:30616"/>
        <label>2</label>
        <note>ligand shared between homodimeric partners</note>
    </ligand>
</feature>
<comment type="caution">
    <text evidence="8">The sequence shown here is derived from an EMBL/GenBank/DDBJ whole genome shotgun (WGS) entry which is preliminary data.</text>
</comment>
<evidence type="ECO:0000259" key="7">
    <source>
        <dbReference type="PROSITE" id="PS51146"/>
    </source>
</evidence>
<keyword evidence="6" id="KW-0804">Transcription</keyword>
<feature type="binding site" evidence="6">
    <location>
        <position position="294"/>
    </location>
    <ligand>
        <name>ATP</name>
        <dbReference type="ChEBI" id="CHEBI:30616"/>
        <label>2</label>
        <note>ligand shared between homodimeric partners</note>
    </ligand>
</feature>
<dbReference type="InterPro" id="IPR013503">
    <property type="entry name" value="Circadian_KaiC_bact"/>
</dbReference>
<keyword evidence="6" id="KW-0479">Metal-binding</keyword>
<feature type="binding site" evidence="6">
    <location>
        <position position="292"/>
    </location>
    <ligand>
        <name>ATP</name>
        <dbReference type="ChEBI" id="CHEBI:30616"/>
        <label>2</label>
        <note>ligand shared between homodimeric partners</note>
    </ligand>
</feature>
<evidence type="ECO:0000256" key="1">
    <source>
        <dbReference type="ARBA" id="ARBA00022553"/>
    </source>
</evidence>
<dbReference type="RefSeq" id="WP_323305031.1">
    <property type="nucleotide sequence ID" value="NZ_JAYGHX010000003.1"/>
</dbReference>
<dbReference type="InterPro" id="IPR010624">
    <property type="entry name" value="KaiC_dom"/>
</dbReference>
<feature type="binding site" evidence="6">
    <location>
        <position position="463"/>
    </location>
    <ligand>
        <name>ATP</name>
        <dbReference type="ChEBI" id="CHEBI:30616"/>
        <label>2</label>
        <note>ligand shared between homodimeric partners</note>
    </ligand>
</feature>
<keyword evidence="9" id="KW-1185">Reference proteome</keyword>
<dbReference type="GO" id="GO:0004674">
    <property type="term" value="F:protein serine/threonine kinase activity"/>
    <property type="evidence" value="ECO:0007669"/>
    <property type="project" value="UniProtKB-EC"/>
</dbReference>